<sequence length="71" mass="7898">MKYRCCFLNRDTDEQKIVVASLSAAEAKSVEDMRAAADSAADIHAEAYALRHAYADVPDGFIHYKPPQLIQ</sequence>
<evidence type="ECO:0000313" key="1">
    <source>
        <dbReference type="EMBL" id="QDF38271.1"/>
    </source>
</evidence>
<evidence type="ECO:0000313" key="2">
    <source>
        <dbReference type="Proteomes" id="UP000319298"/>
    </source>
</evidence>
<gene>
    <name evidence="1" type="ORF">FJN17_12210</name>
</gene>
<proteinExistence type="predicted"/>
<keyword evidence="2" id="KW-1185">Reference proteome</keyword>
<organism evidence="1 2">
    <name type="scientific">Bradyrhizobium symbiodeficiens</name>
    <dbReference type="NCBI Taxonomy" id="1404367"/>
    <lineage>
        <taxon>Bacteria</taxon>
        <taxon>Pseudomonadati</taxon>
        <taxon>Pseudomonadota</taxon>
        <taxon>Alphaproteobacteria</taxon>
        <taxon>Hyphomicrobiales</taxon>
        <taxon>Nitrobacteraceae</taxon>
        <taxon>Bradyrhizobium</taxon>
    </lineage>
</organism>
<dbReference type="Proteomes" id="UP000319298">
    <property type="component" value="Chromosome"/>
</dbReference>
<dbReference type="EMBL" id="CP041090">
    <property type="protein sequence ID" value="QDF38271.1"/>
    <property type="molecule type" value="Genomic_DNA"/>
</dbReference>
<reference evidence="1 2" key="2">
    <citation type="journal article" date="2020" name="Int. J. Syst. Evol. Microbiol.">
        <title>Description and complete genome sequences of Bradyrhizobium symbiodeficiens sp. nov., a non-symbiotic bacterium associated with legumes native to Canada.</title>
        <authorList>
            <person name="Bromfield E.S.P."/>
            <person name="Cloutier S."/>
            <person name="Nguyen H.D.T."/>
        </authorList>
    </citation>
    <scope>NUCLEOTIDE SEQUENCE [LARGE SCALE GENOMIC DNA]</scope>
    <source>
        <strain evidence="1 2">65S1MB</strain>
    </source>
</reference>
<name>A0ABX5W4Y7_9BRAD</name>
<dbReference type="RefSeq" id="WP_140479921.1">
    <property type="nucleotide sequence ID" value="NZ_CP041090.2"/>
</dbReference>
<protein>
    <submittedName>
        <fullName evidence="1">Uncharacterized protein</fullName>
    </submittedName>
</protein>
<reference evidence="2" key="1">
    <citation type="submission" date="2019-06" db="EMBL/GenBank/DDBJ databases">
        <title>Whole-Genome Sequence of Bradyrhizobium sp. 3 Strain 65S1MB.</title>
        <authorList>
            <person name="Bromfield E.S.P."/>
            <person name="Cloutier S."/>
            <person name="Nguyen H.D.T."/>
        </authorList>
    </citation>
    <scope>NUCLEOTIDE SEQUENCE [LARGE SCALE GENOMIC DNA]</scope>
    <source>
        <strain evidence="2">65S1MB</strain>
    </source>
</reference>
<accession>A0ABX5W4Y7</accession>